<dbReference type="OrthoDB" id="10557838at2759"/>
<feature type="compositionally biased region" description="Polar residues" evidence="1">
    <location>
        <begin position="161"/>
        <end position="188"/>
    </location>
</feature>
<dbReference type="Proteomes" id="UP000807025">
    <property type="component" value="Unassembled WGS sequence"/>
</dbReference>
<gene>
    <name evidence="2" type="ORF">BDN71DRAFT_1513525</name>
</gene>
<name>A0A9P5ZHN0_PLEER</name>
<comment type="caution">
    <text evidence="2">The sequence shown here is derived from an EMBL/GenBank/DDBJ whole genome shotgun (WGS) entry which is preliminary data.</text>
</comment>
<keyword evidence="3" id="KW-1185">Reference proteome</keyword>
<evidence type="ECO:0000256" key="1">
    <source>
        <dbReference type="SAM" id="MobiDB-lite"/>
    </source>
</evidence>
<evidence type="ECO:0000313" key="3">
    <source>
        <dbReference type="Proteomes" id="UP000807025"/>
    </source>
</evidence>
<sequence length="338" mass="37255">MEALPYHQELGPSIGPLFVLLDREKPIAMGQHLYGNIFSCPQSQSPIGFILKRPSGHLVAVNHSKLVFNAHWDDGIKKDKLGLNRVDLVFEQIALHEDSRWMITFELEQPDAIAEALAEDPRFAKAPTPAPTAKLLEPSVTDVSAEVDEHVEHGTAPSHPNAPSTYNPPLTNISVSRGASQHPLSSELFTPAGRSDSYNSSGRRPVAISMTHAESPTQLPLATASKPQTTGNSDNVGIKARANRDTPQPYESNPKPDIPLYATIRTSGGPSPAHHSERRQMSYLVRPLGKAQRRYIYIWSLRASLIRLLSSHIHKIALKAPIKRPTVTNKTQIKRMIT</sequence>
<feature type="compositionally biased region" description="Polar residues" evidence="1">
    <location>
        <begin position="212"/>
        <end position="235"/>
    </location>
</feature>
<organism evidence="2 3">
    <name type="scientific">Pleurotus eryngii</name>
    <name type="common">Boletus of the steppes</name>
    <dbReference type="NCBI Taxonomy" id="5323"/>
    <lineage>
        <taxon>Eukaryota</taxon>
        <taxon>Fungi</taxon>
        <taxon>Dikarya</taxon>
        <taxon>Basidiomycota</taxon>
        <taxon>Agaricomycotina</taxon>
        <taxon>Agaricomycetes</taxon>
        <taxon>Agaricomycetidae</taxon>
        <taxon>Agaricales</taxon>
        <taxon>Pleurotineae</taxon>
        <taxon>Pleurotaceae</taxon>
        <taxon>Pleurotus</taxon>
    </lineage>
</organism>
<proteinExistence type="predicted"/>
<protein>
    <submittedName>
        <fullName evidence="2">Uncharacterized protein</fullName>
    </submittedName>
</protein>
<dbReference type="AlphaFoldDB" id="A0A9P5ZHN0"/>
<feature type="region of interest" description="Disordered" evidence="1">
    <location>
        <begin position="153"/>
        <end position="278"/>
    </location>
</feature>
<accession>A0A9P5ZHN0</accession>
<evidence type="ECO:0000313" key="2">
    <source>
        <dbReference type="EMBL" id="KAF9487909.1"/>
    </source>
</evidence>
<reference evidence="2" key="1">
    <citation type="submission" date="2020-11" db="EMBL/GenBank/DDBJ databases">
        <authorList>
            <consortium name="DOE Joint Genome Institute"/>
            <person name="Ahrendt S."/>
            <person name="Riley R."/>
            <person name="Andreopoulos W."/>
            <person name="Labutti K."/>
            <person name="Pangilinan J."/>
            <person name="Ruiz-Duenas F.J."/>
            <person name="Barrasa J.M."/>
            <person name="Sanchez-Garcia M."/>
            <person name="Camarero S."/>
            <person name="Miyauchi S."/>
            <person name="Serrano A."/>
            <person name="Linde D."/>
            <person name="Babiker R."/>
            <person name="Drula E."/>
            <person name="Ayuso-Fernandez I."/>
            <person name="Pacheco R."/>
            <person name="Padilla G."/>
            <person name="Ferreira P."/>
            <person name="Barriuso J."/>
            <person name="Kellner H."/>
            <person name="Castanera R."/>
            <person name="Alfaro M."/>
            <person name="Ramirez L."/>
            <person name="Pisabarro A.G."/>
            <person name="Kuo A."/>
            <person name="Tritt A."/>
            <person name="Lipzen A."/>
            <person name="He G."/>
            <person name="Yan M."/>
            <person name="Ng V."/>
            <person name="Cullen D."/>
            <person name="Martin F."/>
            <person name="Rosso M.-N."/>
            <person name="Henrissat B."/>
            <person name="Hibbett D."/>
            <person name="Martinez A.T."/>
            <person name="Grigoriev I.V."/>
        </authorList>
    </citation>
    <scope>NUCLEOTIDE SEQUENCE</scope>
    <source>
        <strain evidence="2">ATCC 90797</strain>
    </source>
</reference>
<dbReference type="EMBL" id="MU154742">
    <property type="protein sequence ID" value="KAF9487909.1"/>
    <property type="molecule type" value="Genomic_DNA"/>
</dbReference>